<comment type="caution">
    <text evidence="2">The sequence shown here is derived from an EMBL/GenBank/DDBJ whole genome shotgun (WGS) entry which is preliminary data.</text>
</comment>
<evidence type="ECO:0000313" key="3">
    <source>
        <dbReference type="Proteomes" id="UP000762676"/>
    </source>
</evidence>
<evidence type="ECO:0000313" key="2">
    <source>
        <dbReference type="EMBL" id="GFS06034.1"/>
    </source>
</evidence>
<feature type="region of interest" description="Disordered" evidence="1">
    <location>
        <begin position="1"/>
        <end position="20"/>
    </location>
</feature>
<evidence type="ECO:0000256" key="1">
    <source>
        <dbReference type="SAM" id="MobiDB-lite"/>
    </source>
</evidence>
<proteinExistence type="predicted"/>
<dbReference type="AlphaFoldDB" id="A0AAV4I6N3"/>
<feature type="region of interest" description="Disordered" evidence="1">
    <location>
        <begin position="26"/>
        <end position="86"/>
    </location>
</feature>
<reference evidence="2 3" key="1">
    <citation type="journal article" date="2021" name="Elife">
        <title>Chloroplast acquisition without the gene transfer in kleptoplastic sea slugs, Plakobranchus ocellatus.</title>
        <authorList>
            <person name="Maeda T."/>
            <person name="Takahashi S."/>
            <person name="Yoshida T."/>
            <person name="Shimamura S."/>
            <person name="Takaki Y."/>
            <person name="Nagai Y."/>
            <person name="Toyoda A."/>
            <person name="Suzuki Y."/>
            <person name="Arimoto A."/>
            <person name="Ishii H."/>
            <person name="Satoh N."/>
            <person name="Nishiyama T."/>
            <person name="Hasebe M."/>
            <person name="Maruyama T."/>
            <person name="Minagawa J."/>
            <person name="Obokata J."/>
            <person name="Shigenobu S."/>
        </authorList>
    </citation>
    <scope>NUCLEOTIDE SEQUENCE [LARGE SCALE GENOMIC DNA]</scope>
</reference>
<feature type="compositionally biased region" description="Basic and acidic residues" evidence="1">
    <location>
        <begin position="47"/>
        <end position="62"/>
    </location>
</feature>
<dbReference type="EMBL" id="BMAT01013124">
    <property type="protein sequence ID" value="GFS06034.1"/>
    <property type="molecule type" value="Genomic_DNA"/>
</dbReference>
<gene>
    <name evidence="2" type="ORF">ElyMa_006533900</name>
</gene>
<feature type="compositionally biased region" description="Polar residues" evidence="1">
    <location>
        <begin position="32"/>
        <end position="46"/>
    </location>
</feature>
<dbReference type="Proteomes" id="UP000762676">
    <property type="component" value="Unassembled WGS sequence"/>
</dbReference>
<feature type="compositionally biased region" description="Basic and acidic residues" evidence="1">
    <location>
        <begin position="1"/>
        <end position="10"/>
    </location>
</feature>
<sequence>MGGEVKKNNRNDCLNKSAGHRIQLFRSRSRSEAATTARPNRAMRSNKTGDDIKAHRATRPNDSHQAMRPCDAHRERASRGSRFSSCRVCGGNDSQIWRADPSSTNWTSYSGIV</sequence>
<accession>A0AAV4I6N3</accession>
<keyword evidence="3" id="KW-1185">Reference proteome</keyword>
<organism evidence="2 3">
    <name type="scientific">Elysia marginata</name>
    <dbReference type="NCBI Taxonomy" id="1093978"/>
    <lineage>
        <taxon>Eukaryota</taxon>
        <taxon>Metazoa</taxon>
        <taxon>Spiralia</taxon>
        <taxon>Lophotrochozoa</taxon>
        <taxon>Mollusca</taxon>
        <taxon>Gastropoda</taxon>
        <taxon>Heterobranchia</taxon>
        <taxon>Euthyneura</taxon>
        <taxon>Panpulmonata</taxon>
        <taxon>Sacoglossa</taxon>
        <taxon>Placobranchoidea</taxon>
        <taxon>Plakobranchidae</taxon>
        <taxon>Elysia</taxon>
    </lineage>
</organism>
<name>A0AAV4I6N3_9GAST</name>
<protein>
    <submittedName>
        <fullName evidence="2">Uncharacterized protein</fullName>
    </submittedName>
</protein>